<feature type="binding site" evidence="3">
    <location>
        <begin position="281"/>
        <end position="283"/>
    </location>
    <ligand>
        <name>L-histidine</name>
        <dbReference type="ChEBI" id="CHEBI:57595"/>
    </ligand>
</feature>
<dbReference type="InterPro" id="IPR035094">
    <property type="entry name" value="EgtD"/>
</dbReference>
<dbReference type="InterPro" id="IPR017804">
    <property type="entry name" value="MeTrfase_EgtD-like"/>
</dbReference>
<feature type="binding site" evidence="3">
    <location>
        <position position="165"/>
    </location>
    <ligand>
        <name>L-histidine</name>
        <dbReference type="ChEBI" id="CHEBI:57595"/>
    </ligand>
</feature>
<feature type="binding site" evidence="3">
    <location>
        <position position="112"/>
    </location>
    <ligand>
        <name>S-adenosyl-L-methionine</name>
        <dbReference type="ChEBI" id="CHEBI:59789"/>
    </ligand>
</feature>
<dbReference type="Proteomes" id="UP000619479">
    <property type="component" value="Unassembled WGS sequence"/>
</dbReference>
<dbReference type="RefSeq" id="WP_203742103.1">
    <property type="nucleotide sequence ID" value="NZ_BAAAUC010000019.1"/>
</dbReference>
<evidence type="ECO:0000313" key="5">
    <source>
        <dbReference type="EMBL" id="GID65788.1"/>
    </source>
</evidence>
<dbReference type="GO" id="GO:0052699">
    <property type="term" value="P:ergothioneine biosynthetic process"/>
    <property type="evidence" value="ECO:0007669"/>
    <property type="project" value="UniProtKB-UniRule"/>
</dbReference>
<dbReference type="InterPro" id="IPR032888">
    <property type="entry name" value="EgtD_Actinobacteria"/>
</dbReference>
<feature type="binding site" evidence="3">
    <location>
        <position position="55"/>
    </location>
    <ligand>
        <name>L-histidine</name>
        <dbReference type="ChEBI" id="CHEBI:57595"/>
    </ligand>
</feature>
<evidence type="ECO:0000256" key="3">
    <source>
        <dbReference type="HAMAP-Rule" id="MF_02037"/>
    </source>
</evidence>
<dbReference type="GO" id="GO:0032259">
    <property type="term" value="P:methylation"/>
    <property type="evidence" value="ECO:0007669"/>
    <property type="project" value="UniProtKB-KW"/>
</dbReference>
<dbReference type="EC" id="2.1.1.44" evidence="3"/>
<evidence type="ECO:0000259" key="4">
    <source>
        <dbReference type="Pfam" id="PF10017"/>
    </source>
</evidence>
<dbReference type="InterPro" id="IPR051128">
    <property type="entry name" value="EgtD_Methyltrsf_superfamily"/>
</dbReference>
<feature type="domain" description="Histidine-specific methyltransferase SAM-dependent" evidence="4">
    <location>
        <begin position="18"/>
        <end position="319"/>
    </location>
</feature>
<keyword evidence="3" id="KW-0949">S-adenosyl-L-methionine</keyword>
<feature type="binding site" evidence="3">
    <location>
        <position position="85"/>
    </location>
    <ligand>
        <name>S-adenosyl-L-methionine</name>
        <dbReference type="ChEBI" id="CHEBI:59789"/>
    </ligand>
</feature>
<proteinExistence type="inferred from homology"/>
<organism evidence="5 6">
    <name type="scientific">Actinoplanes cyaneus</name>
    <dbReference type="NCBI Taxonomy" id="52696"/>
    <lineage>
        <taxon>Bacteria</taxon>
        <taxon>Bacillati</taxon>
        <taxon>Actinomycetota</taxon>
        <taxon>Actinomycetes</taxon>
        <taxon>Micromonosporales</taxon>
        <taxon>Micromonosporaceae</taxon>
        <taxon>Actinoplanes</taxon>
    </lineage>
</organism>
<gene>
    <name evidence="3 5" type="primary">egtD</name>
    <name evidence="5" type="ORF">Acy02nite_36690</name>
</gene>
<evidence type="ECO:0000256" key="1">
    <source>
        <dbReference type="ARBA" id="ARBA00022603"/>
    </source>
</evidence>
<dbReference type="Gene3D" id="3.40.50.150">
    <property type="entry name" value="Vaccinia Virus protein VP39"/>
    <property type="match status" value="1"/>
</dbReference>
<evidence type="ECO:0000313" key="6">
    <source>
        <dbReference type="Proteomes" id="UP000619479"/>
    </source>
</evidence>
<dbReference type="PANTHER" id="PTHR43397">
    <property type="entry name" value="ERGOTHIONEINE BIOSYNTHESIS PROTEIN 1"/>
    <property type="match status" value="1"/>
</dbReference>
<dbReference type="AlphaFoldDB" id="A0A919ILT7"/>
<keyword evidence="2 3" id="KW-0808">Transferase</keyword>
<dbReference type="EMBL" id="BOMH01000028">
    <property type="protein sequence ID" value="GID65788.1"/>
    <property type="molecule type" value="Genomic_DNA"/>
</dbReference>
<dbReference type="NCBIfam" id="TIGR03438">
    <property type="entry name" value="egtD_ergothio"/>
    <property type="match status" value="1"/>
</dbReference>
<dbReference type="InterPro" id="IPR019257">
    <property type="entry name" value="MeTrfase_dom"/>
</dbReference>
<dbReference type="SUPFAM" id="SSF53335">
    <property type="entry name" value="S-adenosyl-L-methionine-dependent methyltransferases"/>
    <property type="match status" value="1"/>
</dbReference>
<comment type="similarity">
    <text evidence="3">Belongs to the methyltransferase superfamily. EgtD family.</text>
</comment>
<feature type="binding site" evidence="3">
    <location>
        <begin position="140"/>
        <end position="141"/>
    </location>
    <ligand>
        <name>S-adenosyl-L-methionine</name>
        <dbReference type="ChEBI" id="CHEBI:59789"/>
    </ligand>
</feature>
<dbReference type="GO" id="GO:0008276">
    <property type="term" value="F:protein methyltransferase activity"/>
    <property type="evidence" value="ECO:0007669"/>
    <property type="project" value="InterPro"/>
</dbReference>
<comment type="caution">
    <text evidence="5">The sequence shown here is derived from an EMBL/GenBank/DDBJ whole genome shotgun (WGS) entry which is preliminary data.</text>
</comment>
<keyword evidence="1 3" id="KW-0489">Methyltransferase</keyword>
<keyword evidence="6" id="KW-1185">Reference proteome</keyword>
<sequence length="328" mass="36295">MTSLEKHLDERDLARSLRADVRDGLTATPKRLPPKWFYDARGSRLFEDITRLPEYYPTRTERAILASSAAEIARLTDAKTLVELGSGSSEKTRLLLDAMLRQGTLGSFVPLDVSESALREAVDALGVAYPGLAITGVVGDMTRHLRQLPDGDNRVVAFLGGTIGNLVPSERAAFLGDLRSALHPGEWLLLGADLVKDPGTLVPAYDDAAGVTAEFNKNVLRVINRELRADFDPSAFEHVAVWDPEREWIEMRLRSGRDQVVHVKDLDLDVAFAEGEEMRTEISAKFRRAGLTAELAASGFALRHWWSDPQDWFGLALAQAETIPRVRP</sequence>
<comment type="catalytic activity">
    <reaction evidence="3">
        <text>L-histidine + 3 S-adenosyl-L-methionine = hercynine + 3 S-adenosyl-L-homocysteine + 3 H(+)</text>
        <dbReference type="Rhea" id="RHEA:38471"/>
        <dbReference type="ChEBI" id="CHEBI:15378"/>
        <dbReference type="ChEBI" id="CHEBI:15781"/>
        <dbReference type="ChEBI" id="CHEBI:57595"/>
        <dbReference type="ChEBI" id="CHEBI:57856"/>
        <dbReference type="ChEBI" id="CHEBI:59789"/>
        <dbReference type="EC" id="2.1.1.44"/>
    </reaction>
</comment>
<feature type="binding site" evidence="3">
    <location>
        <position position="205"/>
    </location>
    <ligand>
        <name>L-histidine</name>
        <dbReference type="ChEBI" id="CHEBI:57595"/>
    </ligand>
</feature>
<reference evidence="5" key="1">
    <citation type="submission" date="2021-01" db="EMBL/GenBank/DDBJ databases">
        <title>Whole genome shotgun sequence of Actinoplanes cyaneus NBRC 14990.</title>
        <authorList>
            <person name="Komaki H."/>
            <person name="Tamura T."/>
        </authorList>
    </citation>
    <scope>NUCLEOTIDE SEQUENCE</scope>
    <source>
        <strain evidence="5">NBRC 14990</strain>
    </source>
</reference>
<evidence type="ECO:0000256" key="2">
    <source>
        <dbReference type="ARBA" id="ARBA00022679"/>
    </source>
</evidence>
<dbReference type="Pfam" id="PF10017">
    <property type="entry name" value="Methyltransf_33"/>
    <property type="match status" value="1"/>
</dbReference>
<name>A0A919ILT7_9ACTN</name>
<dbReference type="GO" id="GO:0052706">
    <property type="term" value="F:L-histidine N(alpha)-methyltransferase activity"/>
    <property type="evidence" value="ECO:0007669"/>
    <property type="project" value="UniProtKB-UniRule"/>
</dbReference>
<feature type="binding site" evidence="3">
    <location>
        <position position="91"/>
    </location>
    <ligand>
        <name>S-adenosyl-L-methionine</name>
        <dbReference type="ChEBI" id="CHEBI:59789"/>
    </ligand>
</feature>
<accession>A0A919ILT7</accession>
<dbReference type="PIRSF" id="PIRSF018005">
    <property type="entry name" value="UCP018005"/>
    <property type="match status" value="1"/>
</dbReference>
<dbReference type="HAMAP" id="MF_02037">
    <property type="entry name" value="EgtD"/>
    <property type="match status" value="1"/>
</dbReference>
<dbReference type="PANTHER" id="PTHR43397:SF1">
    <property type="entry name" value="ERGOTHIONEINE BIOSYNTHESIS PROTEIN 1"/>
    <property type="match status" value="1"/>
</dbReference>
<comment type="pathway">
    <text evidence="3">Amino-acid biosynthesis; ergothioneine biosynthesis.</text>
</comment>
<comment type="subunit">
    <text evidence="3">Monomer.</text>
</comment>
<protein>
    <recommendedName>
        <fullName evidence="3">Histidine N-alpha-methyltransferase</fullName>
        <ecNumber evidence="3">2.1.1.44</ecNumber>
    </recommendedName>
    <alternativeName>
        <fullName evidence="3">Histidine trimethyltransferase</fullName>
    </alternativeName>
</protein>
<dbReference type="InterPro" id="IPR029063">
    <property type="entry name" value="SAM-dependent_MTases_sf"/>
</dbReference>
<comment type="function">
    <text evidence="3">Catalyzes the SAM-dependent triple methylation of the alpha-amino group of histidine to form hercynine, a step in the biosynthesis pathway of ergothioneine.</text>
</comment>